<dbReference type="Ensembl" id="ENSSSCT00035059493.1">
    <property type="protein sequence ID" value="ENSSSCP00035023921.1"/>
    <property type="gene ID" value="ENSSSCG00035044778.1"/>
</dbReference>
<dbReference type="PANTHER" id="PTHR21312:SF36">
    <property type="entry name" value="SERINE PROTEASE INHIBITOR KAZAL-TYPE 13"/>
    <property type="match status" value="1"/>
</dbReference>
<accession>A0A8D0ZUG5</accession>
<protein>
    <recommendedName>
        <fullName evidence="1">Kazal-like domain-containing protein</fullName>
    </recommendedName>
</protein>
<dbReference type="SUPFAM" id="SSF100895">
    <property type="entry name" value="Kazal-type serine protease inhibitors"/>
    <property type="match status" value="1"/>
</dbReference>
<dbReference type="PROSITE" id="PS00282">
    <property type="entry name" value="KAZAL_1"/>
    <property type="match status" value="1"/>
</dbReference>
<sequence>MEVPRPGVESELQLPAYATATATPDLSLICDLHHSSRQHRLLNPLSKARDQTCNLTVPSQIHFRCTTRGTPLFFTESGTSVSEIISHGELFLLTYCACTLFAGIFKRRDYSRWPEPPCEMYYPWGPRRDSICPDVTAHVCATNGETYKNECFFCLDHWEFGPYVQFYKYGKCK</sequence>
<dbReference type="Pfam" id="PF00050">
    <property type="entry name" value="Kazal_1"/>
    <property type="match status" value="1"/>
</dbReference>
<dbReference type="InterPro" id="IPR002350">
    <property type="entry name" value="Kazal_dom"/>
</dbReference>
<dbReference type="InterPro" id="IPR036058">
    <property type="entry name" value="Kazal_dom_sf"/>
</dbReference>
<name>A0A8D0ZUG5_PIG</name>
<proteinExistence type="predicted"/>
<evidence type="ECO:0000259" key="1">
    <source>
        <dbReference type="PROSITE" id="PS51465"/>
    </source>
</evidence>
<dbReference type="PANTHER" id="PTHR21312">
    <property type="entry name" value="SERINE PROTEASE INHIBITOR"/>
    <property type="match status" value="1"/>
</dbReference>
<organism evidence="2 3">
    <name type="scientific">Sus scrofa</name>
    <name type="common">Pig</name>
    <dbReference type="NCBI Taxonomy" id="9823"/>
    <lineage>
        <taxon>Eukaryota</taxon>
        <taxon>Metazoa</taxon>
        <taxon>Chordata</taxon>
        <taxon>Craniata</taxon>
        <taxon>Vertebrata</taxon>
        <taxon>Euteleostomi</taxon>
        <taxon>Mammalia</taxon>
        <taxon>Eutheria</taxon>
        <taxon>Laurasiatheria</taxon>
        <taxon>Artiodactyla</taxon>
        <taxon>Suina</taxon>
        <taxon>Suidae</taxon>
        <taxon>Sus</taxon>
    </lineage>
</organism>
<dbReference type="Gene3D" id="3.30.60.30">
    <property type="match status" value="1"/>
</dbReference>
<reference evidence="2" key="1">
    <citation type="submission" date="2025-08" db="UniProtKB">
        <authorList>
            <consortium name="Ensembl"/>
        </authorList>
    </citation>
    <scope>IDENTIFICATION</scope>
</reference>
<dbReference type="SMART" id="SM00280">
    <property type="entry name" value="KAZAL"/>
    <property type="match status" value="1"/>
</dbReference>
<dbReference type="Proteomes" id="UP000694720">
    <property type="component" value="Unplaced"/>
</dbReference>
<evidence type="ECO:0000313" key="3">
    <source>
        <dbReference type="Proteomes" id="UP000694720"/>
    </source>
</evidence>
<evidence type="ECO:0000313" key="2">
    <source>
        <dbReference type="Ensembl" id="ENSSSCP00035023921.1"/>
    </source>
</evidence>
<dbReference type="AlphaFoldDB" id="A0A8D0ZUG5"/>
<dbReference type="PROSITE" id="PS51465">
    <property type="entry name" value="KAZAL_2"/>
    <property type="match status" value="1"/>
</dbReference>
<feature type="domain" description="Kazal-like" evidence="1">
    <location>
        <begin position="112"/>
        <end position="173"/>
    </location>
</feature>